<dbReference type="SMART" id="SM01000">
    <property type="entry name" value="Aha1_N"/>
    <property type="match status" value="1"/>
</dbReference>
<dbReference type="EMBL" id="BRYB01002082">
    <property type="protein sequence ID" value="GMI39418.1"/>
    <property type="molecule type" value="Genomic_DNA"/>
</dbReference>
<organism evidence="4 5">
    <name type="scientific">Tetraparma gracilis</name>
    <dbReference type="NCBI Taxonomy" id="2962635"/>
    <lineage>
        <taxon>Eukaryota</taxon>
        <taxon>Sar</taxon>
        <taxon>Stramenopiles</taxon>
        <taxon>Ochrophyta</taxon>
        <taxon>Bolidophyceae</taxon>
        <taxon>Parmales</taxon>
        <taxon>Triparmaceae</taxon>
        <taxon>Tetraparma</taxon>
    </lineage>
</organism>
<evidence type="ECO:0000256" key="1">
    <source>
        <dbReference type="ARBA" id="ARBA00006817"/>
    </source>
</evidence>
<protein>
    <recommendedName>
        <fullName evidence="3">Activator of Hsp90 ATPase AHSA1-like N-terminal domain-containing protein</fullName>
    </recommendedName>
</protein>
<comment type="similarity">
    <text evidence="1">Belongs to the AHA1 family.</text>
</comment>
<evidence type="ECO:0000313" key="5">
    <source>
        <dbReference type="Proteomes" id="UP001165060"/>
    </source>
</evidence>
<evidence type="ECO:0000259" key="3">
    <source>
        <dbReference type="SMART" id="SM01000"/>
    </source>
</evidence>
<accession>A0ABQ6N4E5</accession>
<dbReference type="InterPro" id="IPR015310">
    <property type="entry name" value="AHSA1-like_N"/>
</dbReference>
<feature type="compositionally biased region" description="Low complexity" evidence="2">
    <location>
        <begin position="138"/>
        <end position="147"/>
    </location>
</feature>
<feature type="compositionally biased region" description="Basic and acidic residues" evidence="2">
    <location>
        <begin position="1"/>
        <end position="28"/>
    </location>
</feature>
<dbReference type="SUPFAM" id="SSF103111">
    <property type="entry name" value="Activator of Hsp90 ATPase, Aha1"/>
    <property type="match status" value="1"/>
</dbReference>
<proteinExistence type="inferred from homology"/>
<feature type="domain" description="Activator of Hsp90 ATPase AHSA1-like N-terminal" evidence="3">
    <location>
        <begin position="170"/>
        <end position="302"/>
    </location>
</feature>
<gene>
    <name evidence="4" type="ORF">TeGR_g12443</name>
</gene>
<dbReference type="Gene3D" id="3.15.10.20">
    <property type="entry name" value="Activator of Hsp90 ATPase Aha1, N-terminal domain"/>
    <property type="match status" value="1"/>
</dbReference>
<evidence type="ECO:0000313" key="4">
    <source>
        <dbReference type="EMBL" id="GMI39418.1"/>
    </source>
</evidence>
<reference evidence="4 5" key="1">
    <citation type="journal article" date="2023" name="Commun. Biol.">
        <title>Genome analysis of Parmales, the sister group of diatoms, reveals the evolutionary specialization of diatoms from phago-mixotrophs to photoautotrophs.</title>
        <authorList>
            <person name="Ban H."/>
            <person name="Sato S."/>
            <person name="Yoshikawa S."/>
            <person name="Yamada K."/>
            <person name="Nakamura Y."/>
            <person name="Ichinomiya M."/>
            <person name="Sato N."/>
            <person name="Blanc-Mathieu R."/>
            <person name="Endo H."/>
            <person name="Kuwata A."/>
            <person name="Ogata H."/>
        </authorList>
    </citation>
    <scope>NUCLEOTIDE SEQUENCE [LARGE SCALE GENOMIC DNA]</scope>
</reference>
<evidence type="ECO:0000256" key="2">
    <source>
        <dbReference type="SAM" id="MobiDB-lite"/>
    </source>
</evidence>
<keyword evidence="5" id="KW-1185">Reference proteome</keyword>
<dbReference type="PANTHER" id="PTHR13009">
    <property type="entry name" value="HEAT SHOCK PROTEIN 90 HSP90 CO-CHAPERONE AHA-1"/>
    <property type="match status" value="1"/>
</dbReference>
<dbReference type="InterPro" id="IPR036338">
    <property type="entry name" value="Aha1"/>
</dbReference>
<dbReference type="Proteomes" id="UP001165060">
    <property type="component" value="Unassembled WGS sequence"/>
</dbReference>
<name>A0ABQ6N4E5_9STRA</name>
<dbReference type="PANTHER" id="PTHR13009:SF22">
    <property type="entry name" value="LD43819P"/>
    <property type="match status" value="1"/>
</dbReference>
<sequence length="302" mass="33742">MKKIKKAEDEKKEKLKKEEEAKKLKKEWEDECVARMARSEPPISEDDWMKEREAAEKAKKEEKEKEKKEAERKRREERKAKKHEVVKVDGDSSDDDLGNLGNVRGYKLNKDGKKTSFFNNDLTDEAKALIGDIAPKAISSPAPSSAPQPVERRESGSVGSAWNKAGTWEEKDTSEWCRDTLTKILGNVSTPVNDVSGSITEVKDLTGDSSVSQVRGKKCFIFDITCNLEFDITDEADEKIGKGKIVLPDISSTAAEDGEWEHRVEMKKGAGDAKVKAEVEKLVANVKTALDGFVRTFNAEYA</sequence>
<feature type="region of interest" description="Disordered" evidence="2">
    <location>
        <begin position="1"/>
        <end position="106"/>
    </location>
</feature>
<comment type="caution">
    <text evidence="4">The sequence shown here is derived from an EMBL/GenBank/DDBJ whole genome shotgun (WGS) entry which is preliminary data.</text>
</comment>
<dbReference type="Pfam" id="PF09229">
    <property type="entry name" value="Aha1_N"/>
    <property type="match status" value="1"/>
</dbReference>
<feature type="compositionally biased region" description="Basic and acidic residues" evidence="2">
    <location>
        <begin position="47"/>
        <end position="90"/>
    </location>
</feature>
<feature type="region of interest" description="Disordered" evidence="2">
    <location>
        <begin position="138"/>
        <end position="165"/>
    </location>
</feature>